<dbReference type="Pfam" id="PF00892">
    <property type="entry name" value="EamA"/>
    <property type="match status" value="1"/>
</dbReference>
<dbReference type="GeneID" id="103487403"/>
<keyword evidence="3" id="KW-1133">Transmembrane helix</keyword>
<dbReference type="SUPFAM" id="SSF103481">
    <property type="entry name" value="Multidrug resistance efflux transporter EmrE"/>
    <property type="match status" value="1"/>
</dbReference>
<keyword evidence="3" id="KW-0472">Membrane</keyword>
<accession>A0ABM3KIF0</accession>
<gene>
    <name evidence="7" type="primary">LOC103487403</name>
</gene>
<evidence type="ECO:0000313" key="6">
    <source>
        <dbReference type="Proteomes" id="UP001652600"/>
    </source>
</evidence>
<organism evidence="6 7">
    <name type="scientific">Cucumis melo</name>
    <name type="common">Muskmelon</name>
    <dbReference type="NCBI Taxonomy" id="3656"/>
    <lineage>
        <taxon>Eukaryota</taxon>
        <taxon>Viridiplantae</taxon>
        <taxon>Streptophyta</taxon>
        <taxon>Embryophyta</taxon>
        <taxon>Tracheophyta</taxon>
        <taxon>Spermatophyta</taxon>
        <taxon>Magnoliopsida</taxon>
        <taxon>eudicotyledons</taxon>
        <taxon>Gunneridae</taxon>
        <taxon>Pentapetalae</taxon>
        <taxon>rosids</taxon>
        <taxon>fabids</taxon>
        <taxon>Cucurbitales</taxon>
        <taxon>Cucurbitaceae</taxon>
        <taxon>Benincaseae</taxon>
        <taxon>Cucumis</taxon>
    </lineage>
</organism>
<feature type="chain" id="PRO_5045237077" evidence="4">
    <location>
        <begin position="26"/>
        <end position="346"/>
    </location>
</feature>
<dbReference type="PANTHER" id="PTHR23051:SF10">
    <property type="entry name" value="EAMA DOMAIN-CONTAINING PROTEIN"/>
    <property type="match status" value="1"/>
</dbReference>
<proteinExistence type="inferred from homology"/>
<feature type="transmembrane region" description="Helical" evidence="3">
    <location>
        <begin position="41"/>
        <end position="63"/>
    </location>
</feature>
<dbReference type="InterPro" id="IPR037185">
    <property type="entry name" value="EmrE-like"/>
</dbReference>
<dbReference type="PANTHER" id="PTHR23051">
    <property type="entry name" value="SOLUTE CARRIER FAMILY 35, MEMBER F5"/>
    <property type="match status" value="1"/>
</dbReference>
<feature type="transmembrane region" description="Helical" evidence="3">
    <location>
        <begin position="261"/>
        <end position="289"/>
    </location>
</feature>
<dbReference type="RefSeq" id="XP_050937558.1">
    <property type="nucleotide sequence ID" value="XM_051081601.1"/>
</dbReference>
<evidence type="ECO:0000256" key="2">
    <source>
        <dbReference type="ARBA" id="ARBA00007635"/>
    </source>
</evidence>
<keyword evidence="6" id="KW-1185">Reference proteome</keyword>
<comment type="subcellular location">
    <subcellularLocation>
        <location evidence="1">Membrane</location>
        <topology evidence="1">Multi-pass membrane protein</topology>
    </subcellularLocation>
</comment>
<evidence type="ECO:0000256" key="1">
    <source>
        <dbReference type="ARBA" id="ARBA00004141"/>
    </source>
</evidence>
<feature type="transmembrane region" description="Helical" evidence="3">
    <location>
        <begin position="301"/>
        <end position="320"/>
    </location>
</feature>
<name>A0ABM3KIF0_CUCME</name>
<feature type="transmembrane region" description="Helical" evidence="3">
    <location>
        <begin position="169"/>
        <end position="191"/>
    </location>
</feature>
<feature type="domain" description="EamA" evidence="5">
    <location>
        <begin position="134"/>
        <end position="215"/>
    </location>
</feature>
<reference evidence="6" key="1">
    <citation type="submission" date="2025-05" db="UniProtKB">
        <authorList>
            <consortium name="RefSeq"/>
        </authorList>
    </citation>
    <scope>NUCLEOTIDE SEQUENCE [LARGE SCALE GENOMIC DNA]</scope>
</reference>
<feature type="transmembrane region" description="Helical" evidence="3">
    <location>
        <begin position="138"/>
        <end position="157"/>
    </location>
</feature>
<keyword evidence="3" id="KW-0812">Transmembrane</keyword>
<evidence type="ECO:0000313" key="7">
    <source>
        <dbReference type="RefSeq" id="XP_050937558.1"/>
    </source>
</evidence>
<feature type="signal peptide" evidence="4">
    <location>
        <begin position="1"/>
        <end position="25"/>
    </location>
</feature>
<sequence>MKMCWRYKLGLLLILSVVILWVSSAEVTQSIFEDYEQPFAISYVTTSLWIVYLPIALLKDWLLSFLHRYNSKRGDLCVVGQSSVELQKNEVNIASELEHQRELSCKNCTIDVYSKDEGAPLVAVHIGKENTLKKDRKFTAKEVAAFGFCVAPIWFLTEYLTNAALARTSVASTTLLSSTSGLFTLLIGALLGEDTINIIKVVSVVVSMAGVVMTTFGKTSAADELQKNANGASQKVCWRRTKFRYAKTVRLYWTFHLRCSLVVRALAVVWTSPLVAALGVSLTIPFAMLEDMVIHGRQYSVIYIIGSVQVFLGFVIANLSDWFSQNLASKVARTTSQLQSLSFGPL</sequence>
<keyword evidence="4" id="KW-0732">Signal</keyword>
<dbReference type="Proteomes" id="UP001652600">
    <property type="component" value="Chromosome 2"/>
</dbReference>
<dbReference type="InterPro" id="IPR000620">
    <property type="entry name" value="EamA_dom"/>
</dbReference>
<evidence type="ECO:0000259" key="5">
    <source>
        <dbReference type="Pfam" id="PF00892"/>
    </source>
</evidence>
<comment type="similarity">
    <text evidence="2">Belongs to the drug/metabolite transporter (DMT) superfamily. Plant drug/metabolite exporter (P-DME) (TC 2.A.7.4) family.</text>
</comment>
<evidence type="ECO:0000256" key="3">
    <source>
        <dbReference type="SAM" id="Phobius"/>
    </source>
</evidence>
<evidence type="ECO:0000256" key="4">
    <source>
        <dbReference type="SAM" id="SignalP"/>
    </source>
</evidence>
<reference evidence="7" key="2">
    <citation type="submission" date="2025-08" db="UniProtKB">
        <authorList>
            <consortium name="RefSeq"/>
        </authorList>
    </citation>
    <scope>IDENTIFICATION</scope>
    <source>
        <tissue evidence="7">Stem</tissue>
    </source>
</reference>
<protein>
    <submittedName>
        <fullName evidence="7">Uncharacterized vacuolar membrane protein YML018C-like isoform X3</fullName>
    </submittedName>
</protein>